<dbReference type="SUPFAM" id="SSF53822">
    <property type="entry name" value="Periplasmic binding protein-like I"/>
    <property type="match status" value="1"/>
</dbReference>
<dbReference type="PANTHER" id="PTHR30146">
    <property type="entry name" value="LACI-RELATED TRANSCRIPTIONAL REPRESSOR"/>
    <property type="match status" value="1"/>
</dbReference>
<dbReference type="InterPro" id="IPR010982">
    <property type="entry name" value="Lambda_DNA-bd_dom_sf"/>
</dbReference>
<evidence type="ECO:0000259" key="5">
    <source>
        <dbReference type="PROSITE" id="PS50932"/>
    </source>
</evidence>
<dbReference type="GO" id="GO:0000976">
    <property type="term" value="F:transcription cis-regulatory region binding"/>
    <property type="evidence" value="ECO:0007669"/>
    <property type="project" value="TreeGrafter"/>
</dbReference>
<dbReference type="AlphaFoldDB" id="A0A9D2NAH7"/>
<reference evidence="6" key="2">
    <citation type="submission" date="2021-04" db="EMBL/GenBank/DDBJ databases">
        <authorList>
            <person name="Gilroy R."/>
        </authorList>
    </citation>
    <scope>NUCLEOTIDE SEQUENCE</scope>
    <source>
        <strain evidence="6">CHK185-5351</strain>
    </source>
</reference>
<dbReference type="CDD" id="cd01392">
    <property type="entry name" value="HTH_LacI"/>
    <property type="match status" value="1"/>
</dbReference>
<keyword evidence="4" id="KW-0804">Transcription</keyword>
<dbReference type="SUPFAM" id="SSF47413">
    <property type="entry name" value="lambda repressor-like DNA-binding domains"/>
    <property type="match status" value="1"/>
</dbReference>
<organism evidence="6 7">
    <name type="scientific">Candidatus Fusicatenibacter intestinigallinarum</name>
    <dbReference type="NCBI Taxonomy" id="2838598"/>
    <lineage>
        <taxon>Bacteria</taxon>
        <taxon>Bacillati</taxon>
        <taxon>Bacillota</taxon>
        <taxon>Clostridia</taxon>
        <taxon>Lachnospirales</taxon>
        <taxon>Lachnospiraceae</taxon>
        <taxon>Fusicatenibacter</taxon>
    </lineage>
</organism>
<dbReference type="CDD" id="cd06291">
    <property type="entry name" value="PBP1_Qymf-like"/>
    <property type="match status" value="1"/>
</dbReference>
<dbReference type="Gene3D" id="3.40.50.2300">
    <property type="match status" value="2"/>
</dbReference>
<proteinExistence type="predicted"/>
<evidence type="ECO:0000256" key="4">
    <source>
        <dbReference type="ARBA" id="ARBA00023163"/>
    </source>
</evidence>
<accession>A0A9D2NAH7</accession>
<dbReference type="InterPro" id="IPR028082">
    <property type="entry name" value="Peripla_BP_I"/>
</dbReference>
<dbReference type="GO" id="GO:0003700">
    <property type="term" value="F:DNA-binding transcription factor activity"/>
    <property type="evidence" value="ECO:0007669"/>
    <property type="project" value="TreeGrafter"/>
</dbReference>
<evidence type="ECO:0000256" key="1">
    <source>
        <dbReference type="ARBA" id="ARBA00022491"/>
    </source>
</evidence>
<dbReference type="PROSITE" id="PS50932">
    <property type="entry name" value="HTH_LACI_2"/>
    <property type="match status" value="1"/>
</dbReference>
<dbReference type="SMART" id="SM00354">
    <property type="entry name" value="HTH_LACI"/>
    <property type="match status" value="1"/>
</dbReference>
<reference evidence="6" key="1">
    <citation type="journal article" date="2021" name="PeerJ">
        <title>Extensive microbial diversity within the chicken gut microbiome revealed by metagenomics and culture.</title>
        <authorList>
            <person name="Gilroy R."/>
            <person name="Ravi A."/>
            <person name="Getino M."/>
            <person name="Pursley I."/>
            <person name="Horton D.L."/>
            <person name="Alikhan N.F."/>
            <person name="Baker D."/>
            <person name="Gharbi K."/>
            <person name="Hall N."/>
            <person name="Watson M."/>
            <person name="Adriaenssens E.M."/>
            <person name="Foster-Nyarko E."/>
            <person name="Jarju S."/>
            <person name="Secka A."/>
            <person name="Antonio M."/>
            <person name="Oren A."/>
            <person name="Chaudhuri R.R."/>
            <person name="La Ragione R."/>
            <person name="Hildebrand F."/>
            <person name="Pallen M.J."/>
        </authorList>
    </citation>
    <scope>NUCLEOTIDE SEQUENCE</scope>
    <source>
        <strain evidence="6">CHK185-5351</strain>
    </source>
</reference>
<name>A0A9D2NAH7_9FIRM</name>
<keyword evidence="2" id="KW-0805">Transcription regulation</keyword>
<dbReference type="Pfam" id="PF13377">
    <property type="entry name" value="Peripla_BP_3"/>
    <property type="match status" value="1"/>
</dbReference>
<evidence type="ECO:0000313" key="7">
    <source>
        <dbReference type="Proteomes" id="UP000823849"/>
    </source>
</evidence>
<protein>
    <submittedName>
        <fullName evidence="6">LacI family DNA-binding transcriptional regulator</fullName>
    </submittedName>
</protein>
<evidence type="ECO:0000256" key="3">
    <source>
        <dbReference type="ARBA" id="ARBA00023125"/>
    </source>
</evidence>
<gene>
    <name evidence="6" type="ORF">H9705_04635</name>
</gene>
<dbReference type="PROSITE" id="PS00356">
    <property type="entry name" value="HTH_LACI_1"/>
    <property type="match status" value="1"/>
</dbReference>
<dbReference type="Gene3D" id="1.10.260.40">
    <property type="entry name" value="lambda repressor-like DNA-binding domains"/>
    <property type="match status" value="1"/>
</dbReference>
<feature type="domain" description="HTH lacI-type" evidence="5">
    <location>
        <begin position="2"/>
        <end position="56"/>
    </location>
</feature>
<dbReference type="EMBL" id="DWWU01000019">
    <property type="protein sequence ID" value="HJC15099.1"/>
    <property type="molecule type" value="Genomic_DNA"/>
</dbReference>
<evidence type="ECO:0000256" key="2">
    <source>
        <dbReference type="ARBA" id="ARBA00023015"/>
    </source>
</evidence>
<dbReference type="InterPro" id="IPR046335">
    <property type="entry name" value="LacI/GalR-like_sensor"/>
</dbReference>
<dbReference type="Proteomes" id="UP000823849">
    <property type="component" value="Unassembled WGS sequence"/>
</dbReference>
<dbReference type="Pfam" id="PF00356">
    <property type="entry name" value="LacI"/>
    <property type="match status" value="1"/>
</dbReference>
<keyword evidence="1" id="KW-0678">Repressor</keyword>
<evidence type="ECO:0000313" key="6">
    <source>
        <dbReference type="EMBL" id="HJC15099.1"/>
    </source>
</evidence>
<dbReference type="InterPro" id="IPR000843">
    <property type="entry name" value="HTH_LacI"/>
</dbReference>
<keyword evidence="3 6" id="KW-0238">DNA-binding</keyword>
<comment type="caution">
    <text evidence="6">The sequence shown here is derived from an EMBL/GenBank/DDBJ whole genome shotgun (WGS) entry which is preliminary data.</text>
</comment>
<dbReference type="PANTHER" id="PTHR30146:SF95">
    <property type="entry name" value="RIBOSE OPERON REPRESSOR"/>
    <property type="match status" value="1"/>
</dbReference>
<sequence>MAGIKDVARRAGVGVGTVSRALNGSGYISEETRKKILEAAKALDYQPNELAKNLSRNKTDFIGIMMPNLEHPFFASLLKYMELELYRYGYKCMVCSTDQIDHREQEFIDMLKRNVMDGIIACVDAPNEEALEIGRPVVSVERRWGEGIPMVYSDHEMGGRMAAEALLNAGCRKVLHFSSQGKNPPFEKRHTVFRTLMREHGVEVIEVEGEWNHMDYAYDREITRRYMLRHLEVDGVFASDVQAFGCMAAALEAGIRIPEKLKIVGYDGTEITRMTYPALTCVCQDLPGLAKAGVQTMVTLLEGEPSPADQVIPVSLQTGGTV</sequence>